<keyword evidence="2" id="KW-1185">Reference proteome</keyword>
<reference evidence="1" key="1">
    <citation type="journal article" date="2021" name="New Phytol.">
        <title>Evolutionary innovations through gain and loss of genes in the ectomycorrhizal Boletales.</title>
        <authorList>
            <person name="Wu G."/>
            <person name="Miyauchi S."/>
            <person name="Morin E."/>
            <person name="Kuo A."/>
            <person name="Drula E."/>
            <person name="Varga T."/>
            <person name="Kohler A."/>
            <person name="Feng B."/>
            <person name="Cao Y."/>
            <person name="Lipzen A."/>
            <person name="Daum C."/>
            <person name="Hundley H."/>
            <person name="Pangilinan J."/>
            <person name="Johnson J."/>
            <person name="Barry K."/>
            <person name="LaButti K."/>
            <person name="Ng V."/>
            <person name="Ahrendt S."/>
            <person name="Min B."/>
            <person name="Choi I.G."/>
            <person name="Park H."/>
            <person name="Plett J.M."/>
            <person name="Magnuson J."/>
            <person name="Spatafora J.W."/>
            <person name="Nagy L.G."/>
            <person name="Henrissat B."/>
            <person name="Grigoriev I.V."/>
            <person name="Yang Z.L."/>
            <person name="Xu J."/>
            <person name="Martin F.M."/>
        </authorList>
    </citation>
    <scope>NUCLEOTIDE SEQUENCE</scope>
    <source>
        <strain evidence="1">KUC20120723A-06</strain>
    </source>
</reference>
<proteinExistence type="predicted"/>
<gene>
    <name evidence="1" type="ORF">BV22DRAFT_302083</name>
</gene>
<accession>A0ACB8BNP9</accession>
<evidence type="ECO:0000313" key="1">
    <source>
        <dbReference type="EMBL" id="KAH7927116.1"/>
    </source>
</evidence>
<dbReference type="EMBL" id="MU266371">
    <property type="protein sequence ID" value="KAH7927116.1"/>
    <property type="molecule type" value="Genomic_DNA"/>
</dbReference>
<protein>
    <submittedName>
        <fullName evidence="1">Uncharacterized protein</fullName>
    </submittedName>
</protein>
<evidence type="ECO:0000313" key="2">
    <source>
        <dbReference type="Proteomes" id="UP000790709"/>
    </source>
</evidence>
<comment type="caution">
    <text evidence="1">The sequence shown here is derived from an EMBL/GenBank/DDBJ whole genome shotgun (WGS) entry which is preliminary data.</text>
</comment>
<organism evidence="1 2">
    <name type="scientific">Leucogyrophana mollusca</name>
    <dbReference type="NCBI Taxonomy" id="85980"/>
    <lineage>
        <taxon>Eukaryota</taxon>
        <taxon>Fungi</taxon>
        <taxon>Dikarya</taxon>
        <taxon>Basidiomycota</taxon>
        <taxon>Agaricomycotina</taxon>
        <taxon>Agaricomycetes</taxon>
        <taxon>Agaricomycetidae</taxon>
        <taxon>Boletales</taxon>
        <taxon>Boletales incertae sedis</taxon>
        <taxon>Leucogyrophana</taxon>
    </lineage>
</organism>
<dbReference type="Proteomes" id="UP000790709">
    <property type="component" value="Unassembled WGS sequence"/>
</dbReference>
<name>A0ACB8BNP9_9AGAM</name>
<sequence length="97" mass="10922">MLLLETRVRRSHRACPVAGEGFDELIIDFLLLSVIYILLHPDPRPSAFLDTLGLEHLHSRGGRRPRAFSGILSNLLSILGYWTAPFVEIVAEEVRLS</sequence>